<reference evidence="3" key="1">
    <citation type="submission" date="2016-10" db="EMBL/GenBank/DDBJ databases">
        <authorList>
            <person name="Varghese N."/>
            <person name="Submissions S."/>
        </authorList>
    </citation>
    <scope>NUCLEOTIDE SEQUENCE [LARGE SCALE GENOMIC DNA]</scope>
    <source>
        <strain evidence="3">LMG 25967</strain>
    </source>
</reference>
<protein>
    <submittedName>
        <fullName evidence="2">Permease family protein</fullName>
    </submittedName>
</protein>
<feature type="transmembrane region" description="Helical" evidence="1">
    <location>
        <begin position="143"/>
        <end position="160"/>
    </location>
</feature>
<name>A0A1H6TCB5_9PSED</name>
<evidence type="ECO:0000313" key="2">
    <source>
        <dbReference type="EMBL" id="SEI74727.1"/>
    </source>
</evidence>
<keyword evidence="1" id="KW-1133">Transmembrane helix</keyword>
<feature type="transmembrane region" description="Helical" evidence="1">
    <location>
        <begin position="65"/>
        <end position="90"/>
    </location>
</feature>
<sequence length="457" mass="49666">MQLYNRKDGDEQPYWPLGPFKVRLPFVHYRWETAEMLQALIMFVVSLAMIPLLEKYLGLPYDVALAYVVVCGVGFMLPALLGVPLVPGWITPGIPVVLLFLGQFKPGPEAIQALFALQFLVFLIFLVLGLTRLGSVMVRLVPNSMKGGIIIGAGIAALMGEISSGGRLANTPISLVLGSLICLYLMFSVSFKGLTERVPFARKIVNYGMVPGMIVAIFAGIAVGEYKMPDVRFGITAPAFGELWNYLPFNVGFPDAKVFMLAVPTAVIAYIIAFGDIIVGQSLMQRADELRTDEQIENNVDRIHLVTALRNGLHAFFAPYPGLAGPLWTAVAATMAERYKYGRHAMDSIYSGAGTFWITGFIALFILPLVSFFQPVLPIALSLTLVLTGYICLMVGFEQLNNNTERGVAGTMGVVLAVYGAGWGLAAGAALYILVERTHLLRFTSVKSKPAVPAESD</sequence>
<evidence type="ECO:0000313" key="3">
    <source>
        <dbReference type="Proteomes" id="UP000242930"/>
    </source>
</evidence>
<feature type="transmembrane region" description="Helical" evidence="1">
    <location>
        <begin position="204"/>
        <end position="223"/>
    </location>
</feature>
<feature type="transmembrane region" description="Helical" evidence="1">
    <location>
        <begin position="258"/>
        <end position="279"/>
    </location>
</feature>
<dbReference type="AlphaFoldDB" id="A0A1H6TCB5"/>
<feature type="transmembrane region" description="Helical" evidence="1">
    <location>
        <begin position="36"/>
        <end position="53"/>
    </location>
</feature>
<dbReference type="STRING" id="915471.SAMN05216201_10276"/>
<dbReference type="RefSeq" id="WP_090306532.1">
    <property type="nucleotide sequence ID" value="NZ_FNZE01000002.1"/>
</dbReference>
<organism evidence="2 3">
    <name type="scientific">Pseudomonas linyingensis</name>
    <dbReference type="NCBI Taxonomy" id="915471"/>
    <lineage>
        <taxon>Bacteria</taxon>
        <taxon>Pseudomonadati</taxon>
        <taxon>Pseudomonadota</taxon>
        <taxon>Gammaproteobacteria</taxon>
        <taxon>Pseudomonadales</taxon>
        <taxon>Pseudomonadaceae</taxon>
        <taxon>Pseudomonas</taxon>
    </lineage>
</organism>
<feature type="transmembrane region" description="Helical" evidence="1">
    <location>
        <begin position="110"/>
        <end position="131"/>
    </location>
</feature>
<keyword evidence="1" id="KW-0472">Membrane</keyword>
<proteinExistence type="predicted"/>
<evidence type="ECO:0000256" key="1">
    <source>
        <dbReference type="SAM" id="Phobius"/>
    </source>
</evidence>
<dbReference type="Proteomes" id="UP000242930">
    <property type="component" value="Unassembled WGS sequence"/>
</dbReference>
<feature type="transmembrane region" description="Helical" evidence="1">
    <location>
        <begin position="376"/>
        <end position="397"/>
    </location>
</feature>
<keyword evidence="3" id="KW-1185">Reference proteome</keyword>
<gene>
    <name evidence="2" type="ORF">SAMN05216201_10276</name>
</gene>
<accession>A0A1H6TCB5</accession>
<feature type="transmembrane region" description="Helical" evidence="1">
    <location>
        <begin position="172"/>
        <end position="192"/>
    </location>
</feature>
<keyword evidence="1" id="KW-0812">Transmembrane</keyword>
<dbReference type="EMBL" id="FNZE01000002">
    <property type="protein sequence ID" value="SEI74727.1"/>
    <property type="molecule type" value="Genomic_DNA"/>
</dbReference>
<feature type="transmembrane region" description="Helical" evidence="1">
    <location>
        <begin position="409"/>
        <end position="435"/>
    </location>
</feature>
<dbReference type="OrthoDB" id="354989at2"/>
<feature type="transmembrane region" description="Helical" evidence="1">
    <location>
        <begin position="348"/>
        <end position="370"/>
    </location>
</feature>